<keyword evidence="3 9" id="KW-0819">tRNA processing</keyword>
<evidence type="ECO:0000313" key="11">
    <source>
        <dbReference type="EMBL" id="OGM91714.1"/>
    </source>
</evidence>
<dbReference type="InterPro" id="IPR046885">
    <property type="entry name" value="MnmA-like_C"/>
</dbReference>
<feature type="binding site" evidence="9">
    <location>
        <position position="119"/>
    </location>
    <ligand>
        <name>ATP</name>
        <dbReference type="ChEBI" id="CHEBI:30616"/>
    </ligand>
</feature>
<evidence type="ECO:0000256" key="2">
    <source>
        <dbReference type="ARBA" id="ARBA00022679"/>
    </source>
</evidence>
<dbReference type="GO" id="GO:0005737">
    <property type="term" value="C:cytoplasm"/>
    <property type="evidence" value="ECO:0007669"/>
    <property type="project" value="UniProtKB-SubCell"/>
</dbReference>
<dbReference type="InterPro" id="IPR014729">
    <property type="entry name" value="Rossmann-like_a/b/a_fold"/>
</dbReference>
<dbReference type="FunFam" id="3.40.50.620:FF:000115">
    <property type="entry name" value="tRNA-specific 2-thiouridylase MnmA"/>
    <property type="match status" value="1"/>
</dbReference>
<comment type="function">
    <text evidence="9">Catalyzes the 2-thiolation of uridine at the wobble position (U34) of tRNA, leading to the formation of s(2)U34.</text>
</comment>
<feature type="region of interest" description="Interaction with tRNA" evidence="9">
    <location>
        <begin position="309"/>
        <end position="310"/>
    </location>
</feature>
<accession>A0A1F8DSZ5</accession>
<dbReference type="InterPro" id="IPR004506">
    <property type="entry name" value="MnmA-like"/>
</dbReference>
<dbReference type="NCBIfam" id="TIGR00420">
    <property type="entry name" value="trmU"/>
    <property type="match status" value="1"/>
</dbReference>
<dbReference type="GO" id="GO:0005524">
    <property type="term" value="F:ATP binding"/>
    <property type="evidence" value="ECO:0007669"/>
    <property type="project" value="UniProtKB-KW"/>
</dbReference>
<dbReference type="EMBL" id="MGIR01000001">
    <property type="protein sequence ID" value="OGM91714.1"/>
    <property type="molecule type" value="Genomic_DNA"/>
</dbReference>
<organism evidence="11 12">
    <name type="scientific">Candidatus Wolfebacteria bacterium RIFCSPLOWO2_01_FULL_45_19</name>
    <dbReference type="NCBI Taxonomy" id="1802557"/>
    <lineage>
        <taxon>Bacteria</taxon>
        <taxon>Candidatus Wolfeibacteriota</taxon>
    </lineage>
</organism>
<feature type="site" description="Interaction with tRNA" evidence="9">
    <location>
        <position position="120"/>
    </location>
</feature>
<evidence type="ECO:0000256" key="3">
    <source>
        <dbReference type="ARBA" id="ARBA00022694"/>
    </source>
</evidence>
<keyword evidence="9" id="KW-0963">Cytoplasm</keyword>
<dbReference type="PROSITE" id="PS50206">
    <property type="entry name" value="RHODANESE_3"/>
    <property type="match status" value="1"/>
</dbReference>
<keyword evidence="6 9" id="KW-0694">RNA-binding</keyword>
<evidence type="ECO:0000256" key="7">
    <source>
        <dbReference type="ARBA" id="ARBA00023157"/>
    </source>
</evidence>
<dbReference type="Gene3D" id="3.40.50.620">
    <property type="entry name" value="HUPs"/>
    <property type="match status" value="1"/>
</dbReference>
<evidence type="ECO:0000256" key="6">
    <source>
        <dbReference type="ARBA" id="ARBA00022884"/>
    </source>
</evidence>
<feature type="site" description="Interaction with tRNA" evidence="9">
    <location>
        <position position="342"/>
    </location>
</feature>
<dbReference type="Pfam" id="PF20259">
    <property type="entry name" value="tRNA_Me_trans_M"/>
    <property type="match status" value="1"/>
</dbReference>
<evidence type="ECO:0000256" key="1">
    <source>
        <dbReference type="ARBA" id="ARBA00022555"/>
    </source>
</evidence>
<dbReference type="HAMAP" id="MF_00144">
    <property type="entry name" value="tRNA_thiouridyl_MnmA"/>
    <property type="match status" value="1"/>
</dbReference>
<reference evidence="11 12" key="1">
    <citation type="journal article" date="2016" name="Nat. Commun.">
        <title>Thousands of microbial genomes shed light on interconnected biogeochemical processes in an aquifer system.</title>
        <authorList>
            <person name="Anantharaman K."/>
            <person name="Brown C.T."/>
            <person name="Hug L.A."/>
            <person name="Sharon I."/>
            <person name="Castelle C.J."/>
            <person name="Probst A.J."/>
            <person name="Thomas B.C."/>
            <person name="Singh A."/>
            <person name="Wilkins M.J."/>
            <person name="Karaoz U."/>
            <person name="Brodie E.L."/>
            <person name="Williams K.H."/>
            <person name="Hubbard S.S."/>
            <person name="Banfield J.F."/>
        </authorList>
    </citation>
    <scope>NUCLEOTIDE SEQUENCE [LARGE SCALE GENOMIC DNA]</scope>
</reference>
<dbReference type="InterPro" id="IPR023382">
    <property type="entry name" value="MnmA-like_central_sf"/>
</dbReference>
<comment type="catalytic activity">
    <reaction evidence="8 9">
        <text>S-sulfanyl-L-cysteinyl-[protein] + uridine(34) in tRNA + AH2 + ATP = 2-thiouridine(34) in tRNA + L-cysteinyl-[protein] + A + AMP + diphosphate + H(+)</text>
        <dbReference type="Rhea" id="RHEA:47032"/>
        <dbReference type="Rhea" id="RHEA-COMP:10131"/>
        <dbReference type="Rhea" id="RHEA-COMP:11726"/>
        <dbReference type="Rhea" id="RHEA-COMP:11727"/>
        <dbReference type="Rhea" id="RHEA-COMP:11728"/>
        <dbReference type="ChEBI" id="CHEBI:13193"/>
        <dbReference type="ChEBI" id="CHEBI:15378"/>
        <dbReference type="ChEBI" id="CHEBI:17499"/>
        <dbReference type="ChEBI" id="CHEBI:29950"/>
        <dbReference type="ChEBI" id="CHEBI:30616"/>
        <dbReference type="ChEBI" id="CHEBI:33019"/>
        <dbReference type="ChEBI" id="CHEBI:61963"/>
        <dbReference type="ChEBI" id="CHEBI:65315"/>
        <dbReference type="ChEBI" id="CHEBI:87170"/>
        <dbReference type="ChEBI" id="CHEBI:456215"/>
        <dbReference type="EC" id="2.8.1.13"/>
    </reaction>
</comment>
<evidence type="ECO:0000256" key="9">
    <source>
        <dbReference type="HAMAP-Rule" id="MF_00144"/>
    </source>
</evidence>
<keyword evidence="4 9" id="KW-0547">Nucleotide-binding</keyword>
<gene>
    <name evidence="9" type="primary">mnmA</name>
    <name evidence="11" type="ORF">A3A20_02145</name>
</gene>
<keyword evidence="5 9" id="KW-0067">ATP-binding</keyword>
<dbReference type="Pfam" id="PF03054">
    <property type="entry name" value="tRNA_Me_trans"/>
    <property type="match status" value="1"/>
</dbReference>
<dbReference type="AlphaFoldDB" id="A0A1F8DSZ5"/>
<feature type="region of interest" description="Interaction with tRNA" evidence="9">
    <location>
        <begin position="149"/>
        <end position="151"/>
    </location>
</feature>
<keyword evidence="2 9" id="KW-0808">Transferase</keyword>
<sequence length="367" mass="41596">MKNKRVFVAMSGGVDSSVAALLLKKAGYDAVGVFMRCYNLDGCAERDSEDARRVAEKLGIPFYVWDFEDEYKERVVNYMIDGYRRGITPNPDVMCNREIKFGLFLKKALETGASFVATGHYVRLRRNSEFRISNLIQNLKLLQAKDTNKDQSYFLWTLTQDQLKHCLFPIGDYLKSEVREIARKAGLPTAEKKDSQGICFLGKVALVDFLKQYIPEKRGAVLTTAGKKIGEHNGAQFYTVGQRHIGVANGAPIYVVEKNVKTNMLLVAEGNENPAFYKKEISLIDVNFISKKFQIPDSRFQFPVMTRVRYRQPLAKSTLLKLKTRNYKLIFKTPVKFVAPGQSAVFYTKAKDGYEMLGGGVILESRI</sequence>
<dbReference type="FunFam" id="2.30.30.280:FF:000001">
    <property type="entry name" value="tRNA-specific 2-thiouridylase MnmA"/>
    <property type="match status" value="1"/>
</dbReference>
<feature type="domain" description="Rhodanese" evidence="10">
    <location>
        <begin position="11"/>
        <end position="44"/>
    </location>
</feature>
<feature type="binding site" evidence="9">
    <location>
        <begin position="9"/>
        <end position="16"/>
    </location>
    <ligand>
        <name>ATP</name>
        <dbReference type="ChEBI" id="CHEBI:30616"/>
    </ligand>
</feature>
<keyword evidence="7" id="KW-1015">Disulfide bond</keyword>
<dbReference type="Proteomes" id="UP000178946">
    <property type="component" value="Unassembled WGS sequence"/>
</dbReference>
<feature type="region of interest" description="Interaction with target base in tRNA" evidence="9">
    <location>
        <begin position="90"/>
        <end position="92"/>
    </location>
</feature>
<dbReference type="PANTHER" id="PTHR11933:SF5">
    <property type="entry name" value="MITOCHONDRIAL TRNA-SPECIFIC 2-THIOURIDYLASE 1"/>
    <property type="match status" value="1"/>
</dbReference>
<dbReference type="PANTHER" id="PTHR11933">
    <property type="entry name" value="TRNA 5-METHYLAMINOMETHYL-2-THIOURIDYLATE -METHYLTRANSFERASE"/>
    <property type="match status" value="1"/>
</dbReference>
<dbReference type="Pfam" id="PF20258">
    <property type="entry name" value="tRNA_Me_trans_C"/>
    <property type="match status" value="1"/>
</dbReference>
<dbReference type="NCBIfam" id="NF001138">
    <property type="entry name" value="PRK00143.1"/>
    <property type="match status" value="1"/>
</dbReference>
<evidence type="ECO:0000313" key="12">
    <source>
        <dbReference type="Proteomes" id="UP000178946"/>
    </source>
</evidence>
<dbReference type="GO" id="GO:0000049">
    <property type="term" value="F:tRNA binding"/>
    <property type="evidence" value="ECO:0007669"/>
    <property type="project" value="UniProtKB-KW"/>
</dbReference>
<dbReference type="STRING" id="1802557.A3A20_02145"/>
<keyword evidence="1 9" id="KW-0820">tRNA-binding</keyword>
<evidence type="ECO:0000256" key="5">
    <source>
        <dbReference type="ARBA" id="ARBA00022840"/>
    </source>
</evidence>
<protein>
    <recommendedName>
        <fullName evidence="9">tRNA-specific 2-thiouridylase MnmA</fullName>
        <ecNumber evidence="9">2.8.1.13</ecNumber>
    </recommendedName>
</protein>
<comment type="caution">
    <text evidence="9">Lacks conserved residue(s) required for the propagation of feature annotation.</text>
</comment>
<feature type="active site" description="Cysteine persulfide intermediate" evidence="9">
    <location>
        <position position="199"/>
    </location>
</feature>
<dbReference type="GO" id="GO:0103016">
    <property type="term" value="F:tRNA-uridine 2-sulfurtransferase activity"/>
    <property type="evidence" value="ECO:0007669"/>
    <property type="project" value="UniProtKB-EC"/>
</dbReference>
<dbReference type="InterPro" id="IPR001763">
    <property type="entry name" value="Rhodanese-like_dom"/>
</dbReference>
<feature type="binding site" evidence="9">
    <location>
        <position position="35"/>
    </location>
    <ligand>
        <name>ATP</name>
        <dbReference type="ChEBI" id="CHEBI:30616"/>
    </ligand>
</feature>
<dbReference type="SUPFAM" id="SSF52402">
    <property type="entry name" value="Adenine nucleotide alpha hydrolases-like"/>
    <property type="match status" value="1"/>
</dbReference>
<comment type="similarity">
    <text evidence="9">Belongs to the MnmA/TRMU family.</text>
</comment>
<evidence type="ECO:0000259" key="10">
    <source>
        <dbReference type="PROSITE" id="PS50206"/>
    </source>
</evidence>
<name>A0A1F8DSZ5_9BACT</name>
<dbReference type="Gene3D" id="2.30.30.280">
    <property type="entry name" value="Adenine nucleotide alpha hydrolases-like domains"/>
    <property type="match status" value="1"/>
</dbReference>
<comment type="subcellular location">
    <subcellularLocation>
        <location evidence="9">Cytoplasm</location>
    </subcellularLocation>
</comment>
<evidence type="ECO:0000256" key="4">
    <source>
        <dbReference type="ARBA" id="ARBA00022741"/>
    </source>
</evidence>
<feature type="active site" description="Nucleophile" evidence="9">
    <location>
        <position position="95"/>
    </location>
</feature>
<proteinExistence type="inferred from homology"/>
<dbReference type="GO" id="GO:0002143">
    <property type="term" value="P:tRNA wobble position uridine thiolation"/>
    <property type="evidence" value="ECO:0007669"/>
    <property type="project" value="TreeGrafter"/>
</dbReference>
<dbReference type="InterPro" id="IPR046884">
    <property type="entry name" value="MnmA-like_central"/>
</dbReference>
<dbReference type="Gene3D" id="2.40.30.10">
    <property type="entry name" value="Translation factors"/>
    <property type="match status" value="1"/>
</dbReference>
<evidence type="ECO:0000256" key="8">
    <source>
        <dbReference type="ARBA" id="ARBA00051542"/>
    </source>
</evidence>
<dbReference type="CDD" id="cd01998">
    <property type="entry name" value="MnmA_TRMU-like"/>
    <property type="match status" value="1"/>
</dbReference>
<comment type="caution">
    <text evidence="11">The sequence shown here is derived from an EMBL/GenBank/DDBJ whole genome shotgun (WGS) entry which is preliminary data.</text>
</comment>
<dbReference type="EC" id="2.8.1.13" evidence="9"/>